<reference evidence="2" key="1">
    <citation type="journal article" date="2016" name="Biosci. Biotechnol. Biochem.">
        <title>Bioconversion of AHX to AOH by resting cells of Burkholderia contaminans CH-1.</title>
        <authorList>
            <person name="Choi J.H."/>
            <person name="Kikuchi A."/>
            <person name="Pumkaeo P."/>
            <person name="Hirai H."/>
            <person name="Tokuyama S."/>
            <person name="Kawagishi H."/>
        </authorList>
    </citation>
    <scope>NUCLEOTIDE SEQUENCE</scope>
    <source>
        <strain evidence="2">CH-1</strain>
        <plasmid evidence="2">pBC453</plasmid>
    </source>
</reference>
<geneLocation type="plasmid" evidence="2">
    <name>pBC453</name>
</geneLocation>
<evidence type="ECO:0000256" key="1">
    <source>
        <dbReference type="SAM" id="Phobius"/>
    </source>
</evidence>
<evidence type="ECO:0000313" key="2">
    <source>
        <dbReference type="EMBL" id="BBA45523.1"/>
    </source>
</evidence>
<name>A0A286P6Q9_9BURK</name>
<keyword evidence="2" id="KW-0614">Plasmid</keyword>
<keyword evidence="1" id="KW-1133">Transmembrane helix</keyword>
<protein>
    <submittedName>
        <fullName evidence="2">Uncharacterized protein</fullName>
    </submittedName>
</protein>
<proteinExistence type="predicted"/>
<gene>
    <name evidence="2" type="ORF">BCCH1_80340</name>
</gene>
<keyword evidence="1" id="KW-0472">Membrane</keyword>
<feature type="transmembrane region" description="Helical" evidence="1">
    <location>
        <begin position="21"/>
        <end position="38"/>
    </location>
</feature>
<dbReference type="AlphaFoldDB" id="A0A286P6Q9"/>
<keyword evidence="1" id="KW-0812">Transmembrane</keyword>
<sequence>MELFRRFDRAMERNAPVSYGIVMLAAVASAGLVKLGWLSGPGGLAANIALFGYAALGLVRVRK</sequence>
<organism evidence="2">
    <name type="scientific">Burkholderia contaminans</name>
    <dbReference type="NCBI Taxonomy" id="488447"/>
    <lineage>
        <taxon>Bacteria</taxon>
        <taxon>Pseudomonadati</taxon>
        <taxon>Pseudomonadota</taxon>
        <taxon>Betaproteobacteria</taxon>
        <taxon>Burkholderiales</taxon>
        <taxon>Burkholderiaceae</taxon>
        <taxon>Burkholderia</taxon>
        <taxon>Burkholderia cepacia complex</taxon>
    </lineage>
</organism>
<accession>A0A286P6Q9</accession>
<reference evidence="2" key="2">
    <citation type="journal article" date="2017" name="Genome Announc.">
        <title>High-Quality Draft Genome Sequence of Burkholderia contaminans CH-1, a Gram-Negative Bacterium That Metabolizes 2-Azahypoxanthine, a Plant Growth-Regulating Compound.</title>
        <authorList>
            <person name="Choi J.-H."/>
            <person name="Sugiura H."/>
            <person name="Moriuchi R."/>
            <person name="Kawagishi H."/>
            <person name="Dohra H."/>
        </authorList>
    </citation>
    <scope>NUCLEOTIDE SEQUENCE</scope>
    <source>
        <strain evidence="2">CH-1</strain>
        <plasmid evidence="2">pBC453</plasmid>
    </source>
</reference>
<dbReference type="EMBL" id="AP018360">
    <property type="protein sequence ID" value="BBA45523.1"/>
    <property type="molecule type" value="Genomic_DNA"/>
</dbReference>
<feature type="transmembrane region" description="Helical" evidence="1">
    <location>
        <begin position="44"/>
        <end position="61"/>
    </location>
</feature>